<dbReference type="AlphaFoldDB" id="A0A7Z2NUY3"/>
<organism evidence="2 3">
    <name type="scientific">Sphingomonas changnyeongensis</name>
    <dbReference type="NCBI Taxonomy" id="2698679"/>
    <lineage>
        <taxon>Bacteria</taxon>
        <taxon>Pseudomonadati</taxon>
        <taxon>Pseudomonadota</taxon>
        <taxon>Alphaproteobacteria</taxon>
        <taxon>Sphingomonadales</taxon>
        <taxon>Sphingomonadaceae</taxon>
        <taxon>Sphingomonas</taxon>
    </lineage>
</organism>
<dbReference type="Proteomes" id="UP000464468">
    <property type="component" value="Chromosome"/>
</dbReference>
<reference evidence="2 3" key="1">
    <citation type="submission" date="2020-01" db="EMBL/GenBank/DDBJ databases">
        <title>Sphingomonas sp. C33 whole genome sequece.</title>
        <authorList>
            <person name="Park C."/>
        </authorList>
    </citation>
    <scope>NUCLEOTIDE SEQUENCE [LARGE SCALE GENOMIC DNA]</scope>
    <source>
        <strain evidence="2 3">C33</strain>
    </source>
</reference>
<dbReference type="SMART" id="SM00052">
    <property type="entry name" value="EAL"/>
    <property type="match status" value="1"/>
</dbReference>
<dbReference type="PROSITE" id="PS50883">
    <property type="entry name" value="EAL"/>
    <property type="match status" value="1"/>
</dbReference>
<dbReference type="KEGG" id="schy:GVO57_04230"/>
<protein>
    <submittedName>
        <fullName evidence="2">EAL domain-containing protein</fullName>
    </submittedName>
</protein>
<name>A0A7Z2NUY3_9SPHN</name>
<evidence type="ECO:0000313" key="2">
    <source>
        <dbReference type="EMBL" id="QHL90187.1"/>
    </source>
</evidence>
<dbReference type="PANTHER" id="PTHR33121:SF15">
    <property type="entry name" value="BLUE LIGHT- AND TEMPERATURE-REGULATED ANTIREPRESSOR BLUF"/>
    <property type="match status" value="1"/>
</dbReference>
<feature type="domain" description="EAL" evidence="1">
    <location>
        <begin position="23"/>
        <end position="273"/>
    </location>
</feature>
<dbReference type="RefSeq" id="WP_160592115.1">
    <property type="nucleotide sequence ID" value="NZ_CP047895.1"/>
</dbReference>
<dbReference type="InterPro" id="IPR035919">
    <property type="entry name" value="EAL_sf"/>
</dbReference>
<evidence type="ECO:0000259" key="1">
    <source>
        <dbReference type="PROSITE" id="PS50883"/>
    </source>
</evidence>
<dbReference type="InterPro" id="IPR001633">
    <property type="entry name" value="EAL_dom"/>
</dbReference>
<keyword evidence="3" id="KW-1185">Reference proteome</keyword>
<evidence type="ECO:0000313" key="3">
    <source>
        <dbReference type="Proteomes" id="UP000464468"/>
    </source>
</evidence>
<dbReference type="GO" id="GO:0071111">
    <property type="term" value="F:cyclic-guanylate-specific phosphodiesterase activity"/>
    <property type="evidence" value="ECO:0007669"/>
    <property type="project" value="InterPro"/>
</dbReference>
<sequence>MDARGTFALGPDGQGGGAAAPARAAGCAGCRDGQSFPVDFSMAFQPIIEPAGARVFAYEALVRGPVGTGAGEILAVVDETNRYAFDQRCRVRAIELAARLGVADQGAFVSINFMPNAIYRPELCIRTTLETARRERFPTENIIFEFTEDQQIREPERIRMILRAYREMGFRTAIDDFGAGYAGLNLLADFQPDFIKIDMGLIRGIDHDRTRRAIVSGIVLVCQRLGVRVIAEGIETAAEYRCLADLGIDLFQGYFFARPAFEVLPVPLMPAPDIA</sequence>
<dbReference type="SUPFAM" id="SSF141868">
    <property type="entry name" value="EAL domain-like"/>
    <property type="match status" value="1"/>
</dbReference>
<dbReference type="PANTHER" id="PTHR33121">
    <property type="entry name" value="CYCLIC DI-GMP PHOSPHODIESTERASE PDEF"/>
    <property type="match status" value="1"/>
</dbReference>
<dbReference type="Gene3D" id="3.20.20.450">
    <property type="entry name" value="EAL domain"/>
    <property type="match status" value="1"/>
</dbReference>
<gene>
    <name evidence="2" type="ORF">GVO57_04230</name>
</gene>
<dbReference type="EMBL" id="CP047895">
    <property type="protein sequence ID" value="QHL90187.1"/>
    <property type="molecule type" value="Genomic_DNA"/>
</dbReference>
<dbReference type="CDD" id="cd01948">
    <property type="entry name" value="EAL"/>
    <property type="match status" value="1"/>
</dbReference>
<accession>A0A7Z2NUY3</accession>
<proteinExistence type="predicted"/>
<dbReference type="InterPro" id="IPR050706">
    <property type="entry name" value="Cyclic-di-GMP_PDE-like"/>
</dbReference>
<dbReference type="Pfam" id="PF00563">
    <property type="entry name" value="EAL"/>
    <property type="match status" value="1"/>
</dbReference>